<dbReference type="SUPFAM" id="SSF50615">
    <property type="entry name" value="N-terminal domain of alpha and beta subunits of F1 ATP synthase"/>
    <property type="match status" value="1"/>
</dbReference>
<dbReference type="FunFam" id="2.40.10.170:FF:000004">
    <property type="entry name" value="ATP synthase subunit beta"/>
    <property type="match status" value="1"/>
</dbReference>
<dbReference type="EMBL" id="MDET01000024">
    <property type="protein sequence ID" value="OQM74691.1"/>
    <property type="molecule type" value="Genomic_DNA"/>
</dbReference>
<dbReference type="SMART" id="SM00382">
    <property type="entry name" value="AAA"/>
    <property type="match status" value="1"/>
</dbReference>
<evidence type="ECO:0000256" key="6">
    <source>
        <dbReference type="ARBA" id="ARBA00022781"/>
    </source>
</evidence>
<keyword evidence="10 13" id="KW-0472">Membrane</keyword>
<keyword evidence="4" id="KW-0997">Cell inner membrane</keyword>
<keyword evidence="17" id="KW-1185">Reference proteome</keyword>
<comment type="caution">
    <text evidence="16">The sequence shown here is derived from an EMBL/GenBank/DDBJ whole genome shotgun (WGS) entry which is preliminary data.</text>
</comment>
<dbReference type="SUPFAM" id="SSF52540">
    <property type="entry name" value="P-loop containing nucleoside triphosphate hydrolases"/>
    <property type="match status" value="1"/>
</dbReference>
<evidence type="ECO:0000256" key="3">
    <source>
        <dbReference type="ARBA" id="ARBA00022448"/>
    </source>
</evidence>
<evidence type="ECO:0000256" key="4">
    <source>
        <dbReference type="ARBA" id="ARBA00022519"/>
    </source>
</evidence>
<keyword evidence="5 13" id="KW-0547">Nucleotide-binding</keyword>
<dbReference type="InterPro" id="IPR003593">
    <property type="entry name" value="AAA+_ATPase"/>
</dbReference>
<evidence type="ECO:0000256" key="9">
    <source>
        <dbReference type="ARBA" id="ARBA00023065"/>
    </source>
</evidence>
<dbReference type="InterPro" id="IPR027417">
    <property type="entry name" value="P-loop_NTPase"/>
</dbReference>
<dbReference type="InterPro" id="IPR024034">
    <property type="entry name" value="ATPase_F1/V1_b/a_C"/>
</dbReference>
<dbReference type="Proteomes" id="UP000191905">
    <property type="component" value="Unassembled WGS sequence"/>
</dbReference>
<reference evidence="16 17" key="1">
    <citation type="journal article" date="2016" name="Int. J. Syst. Evol. Microbiol.">
        <title>Pseudaminobacter manganicus sp. nov., isolated from sludge of a manganese mine.</title>
        <authorList>
            <person name="Li J."/>
            <person name="Huang J."/>
            <person name="Liao S."/>
            <person name="Wang G."/>
        </authorList>
    </citation>
    <scope>NUCLEOTIDE SEQUENCE [LARGE SCALE GENOMIC DNA]</scope>
    <source>
        <strain evidence="16 17">JH-7</strain>
    </source>
</reference>
<dbReference type="Gene3D" id="2.40.10.170">
    <property type="match status" value="1"/>
</dbReference>
<evidence type="ECO:0000256" key="7">
    <source>
        <dbReference type="ARBA" id="ARBA00022840"/>
    </source>
</evidence>
<keyword evidence="6 13" id="KW-0375">Hydrogen ion transport</keyword>
<dbReference type="Pfam" id="PF00006">
    <property type="entry name" value="ATP-synt_ab"/>
    <property type="match status" value="1"/>
</dbReference>
<keyword evidence="11 13" id="KW-0139">CF(1)</keyword>
<dbReference type="RefSeq" id="WP_080920531.1">
    <property type="nucleotide sequence ID" value="NZ_MDET01000024.1"/>
</dbReference>
<dbReference type="OrthoDB" id="9801639at2"/>
<dbReference type="CDD" id="cd01133">
    <property type="entry name" value="F1-ATPase_beta_CD"/>
    <property type="match status" value="1"/>
</dbReference>
<dbReference type="NCBIfam" id="TIGR01039">
    <property type="entry name" value="atpD"/>
    <property type="match status" value="1"/>
</dbReference>
<keyword evidence="8 13" id="KW-1278">Translocase</keyword>
<dbReference type="InterPro" id="IPR055190">
    <property type="entry name" value="ATP-synt_VA_C"/>
</dbReference>
<feature type="binding site" evidence="13">
    <location>
        <begin position="210"/>
        <end position="217"/>
    </location>
    <ligand>
        <name>ATP</name>
        <dbReference type="ChEBI" id="CHEBI:30616"/>
    </ligand>
</feature>
<evidence type="ECO:0000256" key="11">
    <source>
        <dbReference type="ARBA" id="ARBA00023196"/>
    </source>
</evidence>
<dbReference type="SUPFAM" id="SSF47917">
    <property type="entry name" value="C-terminal domain of alpha and beta subunits of F1 ATP synthase"/>
    <property type="match status" value="1"/>
</dbReference>
<accession>A0A1V8RNB3</accession>
<dbReference type="Gene3D" id="3.40.50.300">
    <property type="entry name" value="P-loop containing nucleotide triphosphate hydrolases"/>
    <property type="match status" value="1"/>
</dbReference>
<dbReference type="AlphaFoldDB" id="A0A1V8RNB3"/>
<keyword evidence="3 13" id="KW-0813">Transport</keyword>
<protein>
    <recommendedName>
        <fullName evidence="13">ATP synthase subunit beta</fullName>
        <ecNumber evidence="13">7.1.2.2</ecNumber>
    </recommendedName>
    <alternativeName>
        <fullName evidence="13">ATP synthase F1 sector subunit beta</fullName>
    </alternativeName>
    <alternativeName>
        <fullName evidence="13">F-ATPase subunit beta</fullName>
    </alternativeName>
</protein>
<comment type="function">
    <text evidence="13">Produces ATP from ADP in the presence of a proton gradient across the membrane. The catalytic sites are hosted primarily by the beta subunits.</text>
</comment>
<feature type="region of interest" description="Disordered" evidence="14">
    <location>
        <begin position="1"/>
        <end position="30"/>
    </location>
</feature>
<dbReference type="GO" id="GO:0046933">
    <property type="term" value="F:proton-transporting ATP synthase activity, rotational mechanism"/>
    <property type="evidence" value="ECO:0007669"/>
    <property type="project" value="UniProtKB-UniRule"/>
</dbReference>
<dbReference type="Pfam" id="PF22919">
    <property type="entry name" value="ATP-synt_VA_C"/>
    <property type="match status" value="1"/>
</dbReference>
<keyword evidence="12 13" id="KW-0066">ATP synthesis</keyword>
<comment type="similarity">
    <text evidence="2 13">Belongs to the ATPase alpha/beta chains family.</text>
</comment>
<organism evidence="16 17">
    <name type="scientific">Manganibacter manganicus</name>
    <dbReference type="NCBI Taxonomy" id="1873176"/>
    <lineage>
        <taxon>Bacteria</taxon>
        <taxon>Pseudomonadati</taxon>
        <taxon>Pseudomonadota</taxon>
        <taxon>Alphaproteobacteria</taxon>
        <taxon>Hyphomicrobiales</taxon>
        <taxon>Phyllobacteriaceae</taxon>
        <taxon>Manganibacter</taxon>
    </lineage>
</organism>
<dbReference type="PIRSF" id="PIRSF039072">
    <property type="entry name" value="ATPase_subunit_beta"/>
    <property type="match status" value="1"/>
</dbReference>
<dbReference type="InterPro" id="IPR004100">
    <property type="entry name" value="ATPase_F1/V1/A1_a/bsu_N"/>
</dbReference>
<dbReference type="InterPro" id="IPR000194">
    <property type="entry name" value="ATPase_F1/V1/A1_a/bsu_nucl-bd"/>
</dbReference>
<evidence type="ECO:0000256" key="5">
    <source>
        <dbReference type="ARBA" id="ARBA00022741"/>
    </source>
</evidence>
<proteinExistence type="inferred from homology"/>
<dbReference type="InterPro" id="IPR050053">
    <property type="entry name" value="ATPase_alpha/beta_chains"/>
</dbReference>
<dbReference type="InterPro" id="IPR020003">
    <property type="entry name" value="ATPase_a/bsu_AS"/>
</dbReference>
<evidence type="ECO:0000256" key="10">
    <source>
        <dbReference type="ARBA" id="ARBA00023136"/>
    </source>
</evidence>
<evidence type="ECO:0000313" key="16">
    <source>
        <dbReference type="EMBL" id="OQM74691.1"/>
    </source>
</evidence>
<dbReference type="CDD" id="cd18115">
    <property type="entry name" value="ATP-synt_F1_beta_N"/>
    <property type="match status" value="1"/>
</dbReference>
<dbReference type="PANTHER" id="PTHR15184">
    <property type="entry name" value="ATP SYNTHASE"/>
    <property type="match status" value="1"/>
</dbReference>
<dbReference type="InterPro" id="IPR005722">
    <property type="entry name" value="ATP_synth_F1_bsu"/>
</dbReference>
<evidence type="ECO:0000313" key="17">
    <source>
        <dbReference type="Proteomes" id="UP000191905"/>
    </source>
</evidence>
<dbReference type="EC" id="7.1.2.2" evidence="13"/>
<dbReference type="GO" id="GO:0005886">
    <property type="term" value="C:plasma membrane"/>
    <property type="evidence" value="ECO:0007669"/>
    <property type="project" value="UniProtKB-SubCell"/>
</dbReference>
<name>A0A1V8RNB3_9HYPH</name>
<dbReference type="GO" id="GO:0045259">
    <property type="term" value="C:proton-transporting ATP synthase complex"/>
    <property type="evidence" value="ECO:0007669"/>
    <property type="project" value="UniProtKB-KW"/>
</dbReference>
<evidence type="ECO:0000256" key="12">
    <source>
        <dbReference type="ARBA" id="ARBA00023310"/>
    </source>
</evidence>
<feature type="domain" description="AAA+ ATPase" evidence="15">
    <location>
        <begin position="202"/>
        <end position="386"/>
    </location>
</feature>
<keyword evidence="9 13" id="KW-0406">Ion transport</keyword>
<dbReference type="STRING" id="1873176.BFN67_20720"/>
<sequence length="532" mass="55788">MAKAATPKKAAPAKAAAKAPAAAKATKAAAPAKKTAAVKTAAAKAATPAKAAGARTASKAQGAVGKVRQVIGAVVDVQFEDHLPAILNAIETENVGHRLVLEVAQHLGENTVRCIAMDSTEGLVRGQDVRDTGAPITVPVGPGMLGRIINVIGDPVDEAGPVDAAEERAIHQPAPAYVDQSTEASILITGIKVIDLLAPYAKGGKIGLFGGAGVGKTVLIQELINNIAKAHGGYSVFAGVGERTREGNDLYHEFIESGVNKKGGGEGSKAALVYGQMNEPPGARARVGLTGLTVAEYFRDQGQDVLFFVDNIFRFTQAGSEVSALLGRIPSAVGYQPTLATDMGALQERITTTNKGSITSVQAIYVPADDLTDPAPATSFAHLDATTTLNRAIAEKGIYPAVDPLDSTSRMLDPMVVGEEHYAVARQVQQTLQRYKSLQDIIAILGMDELSEEDKQTVARARKIERFLSQPFFVAEVFTGSPGKLVDLADTIKGFKGLCNGDYDHLPEAAFYMVGNIEEAIEKAQKLAAEAA</sequence>
<dbReference type="PANTHER" id="PTHR15184:SF71">
    <property type="entry name" value="ATP SYNTHASE SUBUNIT BETA, MITOCHONDRIAL"/>
    <property type="match status" value="1"/>
</dbReference>
<dbReference type="PROSITE" id="PS00152">
    <property type="entry name" value="ATPASE_ALPHA_BETA"/>
    <property type="match status" value="1"/>
</dbReference>
<dbReference type="GO" id="GO:0005524">
    <property type="term" value="F:ATP binding"/>
    <property type="evidence" value="ECO:0007669"/>
    <property type="project" value="UniProtKB-UniRule"/>
</dbReference>
<keyword evidence="13" id="KW-1003">Cell membrane</keyword>
<evidence type="ECO:0000256" key="14">
    <source>
        <dbReference type="SAM" id="MobiDB-lite"/>
    </source>
</evidence>
<evidence type="ECO:0000259" key="15">
    <source>
        <dbReference type="SMART" id="SM00382"/>
    </source>
</evidence>
<evidence type="ECO:0000256" key="8">
    <source>
        <dbReference type="ARBA" id="ARBA00022967"/>
    </source>
</evidence>
<comment type="subcellular location">
    <subcellularLocation>
        <location evidence="13">Cell membrane</location>
        <topology evidence="13">Peripheral membrane protein</topology>
    </subcellularLocation>
    <subcellularLocation>
        <location evidence="1">Membrane</location>
    </subcellularLocation>
</comment>
<dbReference type="HAMAP" id="MF_01347">
    <property type="entry name" value="ATP_synth_beta_bact"/>
    <property type="match status" value="1"/>
</dbReference>
<dbReference type="FunFam" id="1.10.1140.10:FF:000001">
    <property type="entry name" value="ATP synthase subunit beta"/>
    <property type="match status" value="1"/>
</dbReference>
<evidence type="ECO:0000256" key="1">
    <source>
        <dbReference type="ARBA" id="ARBA00004370"/>
    </source>
</evidence>
<comment type="catalytic activity">
    <reaction evidence="13">
        <text>ATP + H2O + 4 H(+)(in) = ADP + phosphate + 5 H(+)(out)</text>
        <dbReference type="Rhea" id="RHEA:57720"/>
        <dbReference type="ChEBI" id="CHEBI:15377"/>
        <dbReference type="ChEBI" id="CHEBI:15378"/>
        <dbReference type="ChEBI" id="CHEBI:30616"/>
        <dbReference type="ChEBI" id="CHEBI:43474"/>
        <dbReference type="ChEBI" id="CHEBI:456216"/>
        <dbReference type="EC" id="7.1.2.2"/>
    </reaction>
</comment>
<dbReference type="CDD" id="cd18110">
    <property type="entry name" value="ATP-synt_F1_beta_C"/>
    <property type="match status" value="1"/>
</dbReference>
<dbReference type="InterPro" id="IPR036121">
    <property type="entry name" value="ATPase_F1/V1/A1_a/bsu_N_sf"/>
</dbReference>
<evidence type="ECO:0000256" key="2">
    <source>
        <dbReference type="ARBA" id="ARBA00008936"/>
    </source>
</evidence>
<dbReference type="FunFam" id="3.40.50.300:FF:000026">
    <property type="entry name" value="ATP synthase subunit beta"/>
    <property type="match status" value="1"/>
</dbReference>
<dbReference type="Pfam" id="PF02874">
    <property type="entry name" value="ATP-synt_ab_N"/>
    <property type="match status" value="1"/>
</dbReference>
<evidence type="ECO:0000256" key="13">
    <source>
        <dbReference type="HAMAP-Rule" id="MF_01347"/>
    </source>
</evidence>
<dbReference type="Gene3D" id="1.10.1140.10">
    <property type="entry name" value="Bovine Mitochondrial F1-atpase, Atp Synthase Beta Chain, Chain D, domain 3"/>
    <property type="match status" value="1"/>
</dbReference>
<keyword evidence="7 13" id="KW-0067">ATP-binding</keyword>
<gene>
    <name evidence="13" type="primary">atpD</name>
    <name evidence="16" type="ORF">BFN67_20720</name>
</gene>